<dbReference type="NCBIfam" id="NF003280">
    <property type="entry name" value="PRK04270.1"/>
    <property type="match status" value="1"/>
</dbReference>
<dbReference type="InterPro" id="IPR004521">
    <property type="entry name" value="Uncharacterised_CHP00451"/>
</dbReference>
<dbReference type="Gene3D" id="3.30.2350.10">
    <property type="entry name" value="Pseudouridine synthase"/>
    <property type="match status" value="1"/>
</dbReference>
<comment type="catalytic activity">
    <reaction evidence="1">
        <text>a uridine in RNA = a pseudouridine in RNA</text>
        <dbReference type="Rhea" id="RHEA:48348"/>
        <dbReference type="Rhea" id="RHEA-COMP:12068"/>
        <dbReference type="Rhea" id="RHEA-COMP:12069"/>
        <dbReference type="ChEBI" id="CHEBI:65314"/>
        <dbReference type="ChEBI" id="CHEBI:65315"/>
    </reaction>
</comment>
<dbReference type="AlphaFoldDB" id="A0AAN9TRY0"/>
<dbReference type="InterPro" id="IPR002501">
    <property type="entry name" value="PsdUridine_synth_N"/>
</dbReference>
<dbReference type="GO" id="GO:0031118">
    <property type="term" value="P:rRNA pseudouridine synthesis"/>
    <property type="evidence" value="ECO:0007669"/>
    <property type="project" value="TreeGrafter"/>
</dbReference>
<gene>
    <name evidence="7" type="ORF">V9T40_004422</name>
</gene>
<dbReference type="SUPFAM" id="SSF88697">
    <property type="entry name" value="PUA domain-like"/>
    <property type="match status" value="1"/>
</dbReference>
<organism evidence="7 8">
    <name type="scientific">Parthenolecanium corni</name>
    <dbReference type="NCBI Taxonomy" id="536013"/>
    <lineage>
        <taxon>Eukaryota</taxon>
        <taxon>Metazoa</taxon>
        <taxon>Ecdysozoa</taxon>
        <taxon>Arthropoda</taxon>
        <taxon>Hexapoda</taxon>
        <taxon>Insecta</taxon>
        <taxon>Pterygota</taxon>
        <taxon>Neoptera</taxon>
        <taxon>Paraneoptera</taxon>
        <taxon>Hemiptera</taxon>
        <taxon>Sternorrhyncha</taxon>
        <taxon>Coccoidea</taxon>
        <taxon>Coccidae</taxon>
        <taxon>Parthenolecanium</taxon>
    </lineage>
</organism>
<dbReference type="Pfam" id="PF01509">
    <property type="entry name" value="TruB_N"/>
    <property type="match status" value="1"/>
</dbReference>
<dbReference type="NCBIfam" id="TIGR00451">
    <property type="entry name" value="unchar_dom_2"/>
    <property type="match status" value="1"/>
</dbReference>
<feature type="domain" description="PUA" evidence="5">
    <location>
        <begin position="291"/>
        <end position="365"/>
    </location>
</feature>
<dbReference type="InterPro" id="IPR004802">
    <property type="entry name" value="tRNA_PsdUridine_synth_B_fam"/>
</dbReference>
<dbReference type="PANTHER" id="PTHR23127:SF0">
    <property type="entry name" value="H_ACA RIBONUCLEOPROTEIN COMPLEX SUBUNIT DKC1"/>
    <property type="match status" value="1"/>
</dbReference>
<keyword evidence="8" id="KW-1185">Reference proteome</keyword>
<feature type="compositionally biased region" description="Basic and acidic residues" evidence="4">
    <location>
        <begin position="398"/>
        <end position="427"/>
    </location>
</feature>
<dbReference type="GO" id="GO:0003723">
    <property type="term" value="F:RNA binding"/>
    <property type="evidence" value="ECO:0007669"/>
    <property type="project" value="InterPro"/>
</dbReference>
<feature type="domain" description="Dyskerin-like" evidence="6">
    <location>
        <begin position="42"/>
        <end position="100"/>
    </location>
</feature>
<dbReference type="GO" id="GO:0031429">
    <property type="term" value="C:box H/ACA snoRNP complex"/>
    <property type="evidence" value="ECO:0007669"/>
    <property type="project" value="TreeGrafter"/>
</dbReference>
<feature type="region of interest" description="Disordered" evidence="4">
    <location>
        <begin position="394"/>
        <end position="495"/>
    </location>
</feature>
<dbReference type="CDD" id="cd21148">
    <property type="entry name" value="PUA_Cbf5"/>
    <property type="match status" value="1"/>
</dbReference>
<dbReference type="Pfam" id="PF01472">
    <property type="entry name" value="PUA"/>
    <property type="match status" value="1"/>
</dbReference>
<dbReference type="InterPro" id="IPR015947">
    <property type="entry name" value="PUA-like_sf"/>
</dbReference>
<feature type="region of interest" description="Disordered" evidence="4">
    <location>
        <begin position="1"/>
        <end position="20"/>
    </location>
</feature>
<dbReference type="SMART" id="SM00359">
    <property type="entry name" value="PUA"/>
    <property type="match status" value="1"/>
</dbReference>
<evidence type="ECO:0000256" key="3">
    <source>
        <dbReference type="ARBA" id="ARBA00023235"/>
    </source>
</evidence>
<dbReference type="Pfam" id="PF08068">
    <property type="entry name" value="DKCLD"/>
    <property type="match status" value="1"/>
</dbReference>
<reference evidence="7 8" key="1">
    <citation type="submission" date="2024-03" db="EMBL/GenBank/DDBJ databases">
        <title>Adaptation during the transition from Ophiocordyceps entomopathogen to insect associate is accompanied by gene loss and intensified selection.</title>
        <authorList>
            <person name="Ward C.M."/>
            <person name="Onetto C.A."/>
            <person name="Borneman A.R."/>
        </authorList>
    </citation>
    <scope>NUCLEOTIDE SEQUENCE [LARGE SCALE GENOMIC DNA]</scope>
    <source>
        <strain evidence="7">AWRI1</strain>
        <tissue evidence="7">Single Adult Female</tissue>
    </source>
</reference>
<feature type="compositionally biased region" description="Basic and acidic residues" evidence="4">
    <location>
        <begin position="463"/>
        <end position="480"/>
    </location>
</feature>
<comment type="similarity">
    <text evidence="2">Belongs to the pseudouridine synthase TruB family.</text>
</comment>
<dbReference type="InterPro" id="IPR002478">
    <property type="entry name" value="PUA"/>
</dbReference>
<accession>A0AAN9TRY0</accession>
<dbReference type="Pfam" id="PF16198">
    <property type="entry name" value="TruB_C_2"/>
    <property type="match status" value="1"/>
</dbReference>
<sequence length="495" mass="56295">MSDEEFIEEPVKKSKKKKKSVGALQLESEFKIQPSNDIPKLETSDWPLLLKNFDRLNIRTNHYTPLPFGASPLKREIHDYVRSGCIYLDKPSNPSSHEVVAWIKRILKVDKTGHSGTLDPKTTGCLVVCIDRATRLVKSQQSAGKEYIAVFQLHEKVDNVQKIIQGLEKLRGALFQRPPLISAVKRQLRVRTIYDTKLLDYDEEKNIGVFWVKCEAGTYVRTMCVHLGLLLGLGGQMIELRRNRSGHHAEEDGLVTLHDILDAQWLYENFKDESYLRRVVRPLESLLTNHKRIVMKDSAVNAICYGAKIMLPGVLRYEDDIEIDQEIVIISTKGEAVALGIALMTTATMAGCDHGAVAKIKRVLMDRDTYPRKWGFGVKATLKKKLMAQGLLDQYGKPNEKTPTEWWKTESDEKVIPSGDGDRDDRKRRAFTPPSDFSPDTSVIEKKKKKKKRDTDNGTVEDITIKAEPEDKSVNAEHIFEKKKKKKKSKDSIDV</sequence>
<comment type="caution">
    <text evidence="7">The sequence shown here is derived from an EMBL/GenBank/DDBJ whole genome shotgun (WGS) entry which is preliminary data.</text>
</comment>
<protein>
    <submittedName>
        <fullName evidence="7">Uncharacterized protein</fullName>
    </submittedName>
</protein>
<dbReference type="GO" id="GO:0009982">
    <property type="term" value="F:pseudouridine synthase activity"/>
    <property type="evidence" value="ECO:0007669"/>
    <property type="project" value="InterPro"/>
</dbReference>
<name>A0AAN9TRY0_9HEMI</name>
<evidence type="ECO:0000313" key="8">
    <source>
        <dbReference type="Proteomes" id="UP001367676"/>
    </source>
</evidence>
<dbReference type="SUPFAM" id="SSF55120">
    <property type="entry name" value="Pseudouridine synthase"/>
    <property type="match status" value="1"/>
</dbReference>
<dbReference type="InterPro" id="IPR036974">
    <property type="entry name" value="PUA_sf"/>
</dbReference>
<dbReference type="InterPro" id="IPR020103">
    <property type="entry name" value="PsdUridine_synth_cat_dom_sf"/>
</dbReference>
<evidence type="ECO:0000256" key="4">
    <source>
        <dbReference type="SAM" id="MobiDB-lite"/>
    </source>
</evidence>
<dbReference type="EMBL" id="JBBCAQ010000004">
    <property type="protein sequence ID" value="KAK7604149.1"/>
    <property type="molecule type" value="Genomic_DNA"/>
</dbReference>
<dbReference type="GO" id="GO:1990481">
    <property type="term" value="P:mRNA pseudouridine synthesis"/>
    <property type="evidence" value="ECO:0007669"/>
    <property type="project" value="TreeGrafter"/>
</dbReference>
<dbReference type="Proteomes" id="UP001367676">
    <property type="component" value="Unassembled WGS sequence"/>
</dbReference>
<dbReference type="Gene3D" id="2.30.130.10">
    <property type="entry name" value="PUA domain"/>
    <property type="match status" value="1"/>
</dbReference>
<dbReference type="InterPro" id="IPR012960">
    <property type="entry name" value="Dyskerin-like"/>
</dbReference>
<dbReference type="GO" id="GO:0000495">
    <property type="term" value="P:box H/ACA sno(s)RNA 3'-end processing"/>
    <property type="evidence" value="ECO:0007669"/>
    <property type="project" value="TreeGrafter"/>
</dbReference>
<evidence type="ECO:0000313" key="7">
    <source>
        <dbReference type="EMBL" id="KAK7604149.1"/>
    </source>
</evidence>
<evidence type="ECO:0000256" key="2">
    <source>
        <dbReference type="ARBA" id="ARBA00008999"/>
    </source>
</evidence>
<keyword evidence="3" id="KW-0413">Isomerase</keyword>
<evidence type="ECO:0000256" key="1">
    <source>
        <dbReference type="ARBA" id="ARBA00000073"/>
    </source>
</evidence>
<dbReference type="GO" id="GO:0031120">
    <property type="term" value="P:snRNA pseudouridine synthesis"/>
    <property type="evidence" value="ECO:0007669"/>
    <property type="project" value="TreeGrafter"/>
</dbReference>
<dbReference type="FunFam" id="3.30.2350.10:FF:000001">
    <property type="entry name" value="H/ACA ribonucleoprotein complex subunit CBF5"/>
    <property type="match status" value="1"/>
</dbReference>
<dbReference type="InterPro" id="IPR032819">
    <property type="entry name" value="TruB_C"/>
</dbReference>
<evidence type="ECO:0000259" key="6">
    <source>
        <dbReference type="SMART" id="SM01136"/>
    </source>
</evidence>
<proteinExistence type="inferred from homology"/>
<evidence type="ECO:0000259" key="5">
    <source>
        <dbReference type="SMART" id="SM00359"/>
    </source>
</evidence>
<dbReference type="PROSITE" id="PS50890">
    <property type="entry name" value="PUA"/>
    <property type="match status" value="1"/>
</dbReference>
<dbReference type="NCBIfam" id="TIGR00425">
    <property type="entry name" value="CBF5"/>
    <property type="match status" value="1"/>
</dbReference>
<dbReference type="CDD" id="cd02572">
    <property type="entry name" value="PseudoU_synth_hDyskerin"/>
    <property type="match status" value="1"/>
</dbReference>
<dbReference type="PANTHER" id="PTHR23127">
    <property type="entry name" value="CENTROMERE/MICROTUBULE BINDING PROTEIN CBF5"/>
    <property type="match status" value="1"/>
</dbReference>
<dbReference type="SMART" id="SM01136">
    <property type="entry name" value="DKCLD"/>
    <property type="match status" value="1"/>
</dbReference>